<dbReference type="Pfam" id="PF12637">
    <property type="entry name" value="TSCPD"/>
    <property type="match status" value="1"/>
</dbReference>
<dbReference type="InterPro" id="IPR024434">
    <property type="entry name" value="TSCPD_dom"/>
</dbReference>
<dbReference type="InterPro" id="IPR023806">
    <property type="entry name" value="CHP03905"/>
</dbReference>
<dbReference type="EMBL" id="RHJS01000002">
    <property type="protein sequence ID" value="RRK31036.1"/>
    <property type="molecule type" value="Genomic_DNA"/>
</dbReference>
<dbReference type="GO" id="GO:0004748">
    <property type="term" value="F:ribonucleoside-diphosphate reductase activity, thioredoxin disulfide as acceptor"/>
    <property type="evidence" value="ECO:0007669"/>
    <property type="project" value="UniProtKB-EC"/>
</dbReference>
<comment type="caution">
    <text evidence="7">The sequence shown here is derived from an EMBL/GenBank/DDBJ whole genome shotgun (WGS) entry which is preliminary data.</text>
</comment>
<dbReference type="GO" id="GO:0000166">
    <property type="term" value="F:nucleotide binding"/>
    <property type="evidence" value="ECO:0007669"/>
    <property type="project" value="UniProtKB-KW"/>
</dbReference>
<comment type="similarity">
    <text evidence="1">Belongs to the ribonucleoside diphosphate reductase class-2 family.</text>
</comment>
<evidence type="ECO:0000313" key="8">
    <source>
        <dbReference type="Proteomes" id="UP000274920"/>
    </source>
</evidence>
<dbReference type="RefSeq" id="WP_125126786.1">
    <property type="nucleotide sequence ID" value="NZ_RHJS01000002.1"/>
</dbReference>
<dbReference type="EC" id="1.17.4.1" evidence="2"/>
<evidence type="ECO:0000256" key="2">
    <source>
        <dbReference type="ARBA" id="ARBA00012274"/>
    </source>
</evidence>
<evidence type="ECO:0000256" key="3">
    <source>
        <dbReference type="ARBA" id="ARBA00022634"/>
    </source>
</evidence>
<dbReference type="Proteomes" id="UP000274920">
    <property type="component" value="Unassembled WGS sequence"/>
</dbReference>
<evidence type="ECO:0000256" key="4">
    <source>
        <dbReference type="ARBA" id="ARBA00022741"/>
    </source>
</evidence>
<comment type="catalytic activity">
    <reaction evidence="5">
        <text>a 2'-deoxyribonucleoside 5'-diphosphate + [thioredoxin]-disulfide + H2O = a ribonucleoside 5'-diphosphate + [thioredoxin]-dithiol</text>
        <dbReference type="Rhea" id="RHEA:23252"/>
        <dbReference type="Rhea" id="RHEA-COMP:10698"/>
        <dbReference type="Rhea" id="RHEA-COMP:10700"/>
        <dbReference type="ChEBI" id="CHEBI:15377"/>
        <dbReference type="ChEBI" id="CHEBI:29950"/>
        <dbReference type="ChEBI" id="CHEBI:50058"/>
        <dbReference type="ChEBI" id="CHEBI:57930"/>
        <dbReference type="ChEBI" id="CHEBI:73316"/>
        <dbReference type="EC" id="1.17.4.1"/>
    </reaction>
</comment>
<protein>
    <recommendedName>
        <fullName evidence="2">ribonucleoside-diphosphate reductase</fullName>
        <ecNumber evidence="2">1.17.4.1</ecNumber>
    </recommendedName>
</protein>
<evidence type="ECO:0000259" key="6">
    <source>
        <dbReference type="Pfam" id="PF12637"/>
    </source>
</evidence>
<gene>
    <name evidence="7" type="ORF">EBB54_06355</name>
</gene>
<keyword evidence="4" id="KW-0547">Nucleotide-binding</keyword>
<name>A0A426DE30_9FIRM</name>
<proteinExistence type="inferred from homology"/>
<evidence type="ECO:0000313" key="7">
    <source>
        <dbReference type="EMBL" id="RRK31036.1"/>
    </source>
</evidence>
<evidence type="ECO:0000256" key="1">
    <source>
        <dbReference type="ARBA" id="ARBA00007405"/>
    </source>
</evidence>
<reference evidence="7" key="1">
    <citation type="submission" date="2018-10" db="EMBL/GenBank/DDBJ databases">
        <title>Schaedlerella arabinophila gen. nov. sp. nov., isolated from the mouse intestinal tract and comparative analysis with the genome of the closely related altered Schaedler flora strain ASF502.</title>
        <authorList>
            <person name="Miyake S."/>
            <person name="Soh M."/>
            <person name="Seedorf H."/>
        </authorList>
    </citation>
    <scope>NUCLEOTIDE SEQUENCE [LARGE SCALE GENOMIC DNA]</scope>
    <source>
        <strain evidence="7">DSM 106076</strain>
    </source>
</reference>
<dbReference type="NCBIfam" id="TIGR03905">
    <property type="entry name" value="TIGR03905_4_Cys"/>
    <property type="match status" value="1"/>
</dbReference>
<keyword evidence="3" id="KW-0237">DNA synthesis</keyword>
<organism evidence="7 8">
    <name type="scientific">Schaedlerella arabinosiphila</name>
    <dbReference type="NCBI Taxonomy" id="2044587"/>
    <lineage>
        <taxon>Bacteria</taxon>
        <taxon>Bacillati</taxon>
        <taxon>Bacillota</taxon>
        <taxon>Clostridia</taxon>
        <taxon>Lachnospirales</taxon>
        <taxon>Lachnospiraceae</taxon>
        <taxon>Schaedlerella</taxon>
    </lineage>
</organism>
<feature type="domain" description="TSCPD" evidence="6">
    <location>
        <begin position="10"/>
        <end position="83"/>
    </location>
</feature>
<dbReference type="AlphaFoldDB" id="A0A426DE30"/>
<sequence length="88" mass="9496">MVKDQHVVYKTNGKVCAGEIHFDVVNGVCHNVVFVGGCRGNTQGVAALAEGLRIEDVEKRLKGIECHGADSCPNELSKAVRQLMEQGM</sequence>
<dbReference type="GO" id="GO:0071897">
    <property type="term" value="P:DNA biosynthetic process"/>
    <property type="evidence" value="ECO:0007669"/>
    <property type="project" value="UniProtKB-KW"/>
</dbReference>
<keyword evidence="8" id="KW-1185">Reference proteome</keyword>
<accession>A0A426DE30</accession>
<evidence type="ECO:0000256" key="5">
    <source>
        <dbReference type="ARBA" id="ARBA00047754"/>
    </source>
</evidence>